<feature type="domain" description="Protein kinase" evidence="8">
    <location>
        <begin position="1"/>
        <end position="339"/>
    </location>
</feature>
<evidence type="ECO:0000313" key="9">
    <source>
        <dbReference type="EMBL" id="KAF8905505.1"/>
    </source>
</evidence>
<protein>
    <submittedName>
        <fullName evidence="9">Kinase-like domain-containing protein</fullName>
    </submittedName>
</protein>
<organism evidence="9 10">
    <name type="scientific">Gymnopilus junonius</name>
    <name type="common">Spectacular rustgill mushroom</name>
    <name type="synonym">Gymnopilus spectabilis subsp. junonius</name>
    <dbReference type="NCBI Taxonomy" id="109634"/>
    <lineage>
        <taxon>Eukaryota</taxon>
        <taxon>Fungi</taxon>
        <taxon>Dikarya</taxon>
        <taxon>Basidiomycota</taxon>
        <taxon>Agaricomycotina</taxon>
        <taxon>Agaricomycetes</taxon>
        <taxon>Agaricomycetidae</taxon>
        <taxon>Agaricales</taxon>
        <taxon>Agaricineae</taxon>
        <taxon>Hymenogastraceae</taxon>
        <taxon>Gymnopilus</taxon>
    </lineage>
</organism>
<accession>A0A9P5TRC8</accession>
<evidence type="ECO:0000256" key="1">
    <source>
        <dbReference type="ARBA" id="ARBA00006529"/>
    </source>
</evidence>
<name>A0A9P5TRC8_GYMJU</name>
<feature type="region of interest" description="Disordered" evidence="7">
    <location>
        <begin position="261"/>
        <end position="282"/>
    </location>
</feature>
<gene>
    <name evidence="9" type="ORF">CPB84DRAFT_1771611</name>
</gene>
<keyword evidence="10" id="KW-1185">Reference proteome</keyword>
<comment type="caution">
    <text evidence="9">The sequence shown here is derived from an EMBL/GenBank/DDBJ whole genome shotgun (WGS) entry which is preliminary data.</text>
</comment>
<evidence type="ECO:0000256" key="3">
    <source>
        <dbReference type="ARBA" id="ARBA00022679"/>
    </source>
</evidence>
<dbReference type="GO" id="GO:0005524">
    <property type="term" value="F:ATP binding"/>
    <property type="evidence" value="ECO:0007669"/>
    <property type="project" value="UniProtKB-KW"/>
</dbReference>
<dbReference type="AlphaFoldDB" id="A0A9P5TRC8"/>
<evidence type="ECO:0000313" key="10">
    <source>
        <dbReference type="Proteomes" id="UP000724874"/>
    </source>
</evidence>
<reference evidence="9" key="1">
    <citation type="submission" date="2020-11" db="EMBL/GenBank/DDBJ databases">
        <authorList>
            <consortium name="DOE Joint Genome Institute"/>
            <person name="Ahrendt S."/>
            <person name="Riley R."/>
            <person name="Andreopoulos W."/>
            <person name="LaButti K."/>
            <person name="Pangilinan J."/>
            <person name="Ruiz-duenas F.J."/>
            <person name="Barrasa J.M."/>
            <person name="Sanchez-Garcia M."/>
            <person name="Camarero S."/>
            <person name="Miyauchi S."/>
            <person name="Serrano A."/>
            <person name="Linde D."/>
            <person name="Babiker R."/>
            <person name="Drula E."/>
            <person name="Ayuso-Fernandez I."/>
            <person name="Pacheco R."/>
            <person name="Padilla G."/>
            <person name="Ferreira P."/>
            <person name="Barriuso J."/>
            <person name="Kellner H."/>
            <person name="Castanera R."/>
            <person name="Alfaro M."/>
            <person name="Ramirez L."/>
            <person name="Pisabarro A.G."/>
            <person name="Kuo A."/>
            <person name="Tritt A."/>
            <person name="Lipzen A."/>
            <person name="He G."/>
            <person name="Yan M."/>
            <person name="Ng V."/>
            <person name="Cullen D."/>
            <person name="Martin F."/>
            <person name="Rosso M.-N."/>
            <person name="Henrissat B."/>
            <person name="Hibbett D."/>
            <person name="Martinez A.T."/>
            <person name="Grigoriev I.V."/>
        </authorList>
    </citation>
    <scope>NUCLEOTIDE SEQUENCE</scope>
    <source>
        <strain evidence="9">AH 44721</strain>
    </source>
</reference>
<dbReference type="Pfam" id="PF00069">
    <property type="entry name" value="Pkinase"/>
    <property type="match status" value="1"/>
</dbReference>
<keyword evidence="5 9" id="KW-0418">Kinase</keyword>
<dbReference type="PANTHER" id="PTHR11584:SF369">
    <property type="entry name" value="MITOGEN-ACTIVATED PROTEIN KINASE KINASE KINASE 19-RELATED"/>
    <property type="match status" value="1"/>
</dbReference>
<proteinExistence type="inferred from homology"/>
<keyword evidence="2" id="KW-0723">Serine/threonine-protein kinase</keyword>
<dbReference type="EMBL" id="JADNYJ010000022">
    <property type="protein sequence ID" value="KAF8905505.1"/>
    <property type="molecule type" value="Genomic_DNA"/>
</dbReference>
<evidence type="ECO:0000256" key="5">
    <source>
        <dbReference type="ARBA" id="ARBA00022777"/>
    </source>
</evidence>
<evidence type="ECO:0000256" key="7">
    <source>
        <dbReference type="SAM" id="MobiDB-lite"/>
    </source>
</evidence>
<dbReference type="InterPro" id="IPR011009">
    <property type="entry name" value="Kinase-like_dom_sf"/>
</dbReference>
<dbReference type="InterPro" id="IPR000719">
    <property type="entry name" value="Prot_kinase_dom"/>
</dbReference>
<keyword evidence="4" id="KW-0547">Nucleotide-binding</keyword>
<keyword evidence="6" id="KW-0067">ATP-binding</keyword>
<dbReference type="PROSITE" id="PS50011">
    <property type="entry name" value="PROTEIN_KINASE_DOM"/>
    <property type="match status" value="1"/>
</dbReference>
<evidence type="ECO:0000259" key="8">
    <source>
        <dbReference type="PROSITE" id="PS50011"/>
    </source>
</evidence>
<dbReference type="Gene3D" id="1.10.510.10">
    <property type="entry name" value="Transferase(Phosphotransferase) domain 1"/>
    <property type="match status" value="1"/>
</dbReference>
<dbReference type="InterPro" id="IPR008271">
    <property type="entry name" value="Ser/Thr_kinase_AS"/>
</dbReference>
<keyword evidence="3" id="KW-0808">Transferase</keyword>
<dbReference type="SUPFAM" id="SSF56112">
    <property type="entry name" value="Protein kinase-like (PK-like)"/>
    <property type="match status" value="1"/>
</dbReference>
<dbReference type="OrthoDB" id="266718at2759"/>
<evidence type="ECO:0000256" key="2">
    <source>
        <dbReference type="ARBA" id="ARBA00022527"/>
    </source>
</evidence>
<comment type="similarity">
    <text evidence="1">Belongs to the protein kinase superfamily. STE Ser/Thr protein kinase family. MAP kinase kinase kinase subfamily.</text>
</comment>
<dbReference type="SMART" id="SM00220">
    <property type="entry name" value="S_TKc"/>
    <property type="match status" value="1"/>
</dbReference>
<dbReference type="Proteomes" id="UP000724874">
    <property type="component" value="Unassembled WGS sequence"/>
</dbReference>
<evidence type="ECO:0000256" key="6">
    <source>
        <dbReference type="ARBA" id="ARBA00022840"/>
    </source>
</evidence>
<evidence type="ECO:0000256" key="4">
    <source>
        <dbReference type="ARBA" id="ARBA00022741"/>
    </source>
</evidence>
<sequence>MGLNVNTGEVIAVKQVELPQTASDRMKGEMKKIVEALREERETLKDLDHEHIVQYLGYEESEEYLNIFLQYVSGGTIGTCLSQYGKFNEQVTKQFTAQILDGLVYLHDRGIIHRDLKSDNILVEESGVCKLSDFGISKKLAELKNRAYSTQGTSYWMAPEVFNVPGEGYDSKIDIWSVGCVVLEMWTAKRPWDGYKQMPVIYKLTTDRSAPPLPDDCHLSSAAEEFRKKCFQPPYGPYSVANATSSIRTTSANIFPKHQSLAGSESSYGSSPSSIWQKPPAKAVMSSRRSRLDERFSEQSPRGTDINPSLTKVIQGRPSNIGETRPAVGEVLRRLETFFPDHNLDAPIVHSTSEHMNSFSSEAKSVKAIAEEHINSHFKLRRTRLWDSHVEEIKAPR</sequence>
<dbReference type="GO" id="GO:0004674">
    <property type="term" value="F:protein serine/threonine kinase activity"/>
    <property type="evidence" value="ECO:0007669"/>
    <property type="project" value="UniProtKB-KW"/>
</dbReference>
<dbReference type="PROSITE" id="PS00108">
    <property type="entry name" value="PROTEIN_KINASE_ST"/>
    <property type="match status" value="1"/>
</dbReference>
<feature type="compositionally biased region" description="Low complexity" evidence="7">
    <location>
        <begin position="261"/>
        <end position="274"/>
    </location>
</feature>
<dbReference type="PANTHER" id="PTHR11584">
    <property type="entry name" value="SERINE/THREONINE PROTEIN KINASE"/>
    <property type="match status" value="1"/>
</dbReference>